<evidence type="ECO:0000313" key="9">
    <source>
        <dbReference type="EMBL" id="EOL50087.1"/>
    </source>
</evidence>
<dbReference type="SUPFAM" id="SSF51306">
    <property type="entry name" value="LexA/Signal peptidase"/>
    <property type="match status" value="1"/>
</dbReference>
<proteinExistence type="inferred from homology"/>
<feature type="compositionally biased region" description="Basic residues" evidence="7">
    <location>
        <begin position="1"/>
        <end position="26"/>
    </location>
</feature>
<keyword evidence="5 6" id="KW-0378">Hydrolase</keyword>
<dbReference type="PATRIC" id="fig|1158612.3.peg.510"/>
<dbReference type="GO" id="GO:0004252">
    <property type="term" value="F:serine-type endopeptidase activity"/>
    <property type="evidence" value="ECO:0007669"/>
    <property type="project" value="InterPro"/>
</dbReference>
<dbReference type="AlphaFoldDB" id="R3WRP6"/>
<name>R3WRP6_9ENTE</name>
<dbReference type="GO" id="GO:0005886">
    <property type="term" value="C:plasma membrane"/>
    <property type="evidence" value="ECO:0007669"/>
    <property type="project" value="UniProtKB-SubCell"/>
</dbReference>
<evidence type="ECO:0000256" key="2">
    <source>
        <dbReference type="ARBA" id="ARBA00004401"/>
    </source>
</evidence>
<dbReference type="PANTHER" id="PTHR43390:SF1">
    <property type="entry name" value="CHLOROPLAST PROCESSING PEPTIDASE"/>
    <property type="match status" value="1"/>
</dbReference>
<dbReference type="Pfam" id="PF10502">
    <property type="entry name" value="Peptidase_S26"/>
    <property type="match status" value="1"/>
</dbReference>
<evidence type="ECO:0000256" key="4">
    <source>
        <dbReference type="ARBA" id="ARBA00013208"/>
    </source>
</evidence>
<evidence type="ECO:0000256" key="7">
    <source>
        <dbReference type="SAM" id="MobiDB-lite"/>
    </source>
</evidence>
<dbReference type="GO" id="GO:0009003">
    <property type="term" value="F:signal peptidase activity"/>
    <property type="evidence" value="ECO:0007669"/>
    <property type="project" value="UniProtKB-EC"/>
</dbReference>
<dbReference type="OrthoDB" id="2188996at2"/>
<dbReference type="PRINTS" id="PR00727">
    <property type="entry name" value="LEADERPTASE"/>
</dbReference>
<dbReference type="RefSeq" id="WP_010770689.1">
    <property type="nucleotide sequence ID" value="NZ_KB946332.1"/>
</dbReference>
<comment type="catalytic activity">
    <reaction evidence="1 6">
        <text>Cleavage of hydrophobic, N-terminal signal or leader sequences from secreted and periplasmic proteins.</text>
        <dbReference type="EC" id="3.4.21.89"/>
    </reaction>
</comment>
<comment type="similarity">
    <text evidence="3 6">Belongs to the peptidase S26 family.</text>
</comment>
<reference evidence="9 10" key="1">
    <citation type="submission" date="2013-02" db="EMBL/GenBank/DDBJ databases">
        <title>The Genome Sequence of Enterococcus caccae BAA-1240.</title>
        <authorList>
            <consortium name="The Broad Institute Genome Sequencing Platform"/>
            <consortium name="The Broad Institute Genome Sequencing Center for Infectious Disease"/>
            <person name="Earl A.M."/>
            <person name="Gilmore M.S."/>
            <person name="Lebreton F."/>
            <person name="Walker B."/>
            <person name="Young S.K."/>
            <person name="Zeng Q."/>
            <person name="Gargeya S."/>
            <person name="Fitzgerald M."/>
            <person name="Haas B."/>
            <person name="Abouelleil A."/>
            <person name="Alvarado L."/>
            <person name="Arachchi H.M."/>
            <person name="Berlin A.M."/>
            <person name="Chapman S.B."/>
            <person name="Dewar J."/>
            <person name="Goldberg J."/>
            <person name="Griggs A."/>
            <person name="Gujja S."/>
            <person name="Hansen M."/>
            <person name="Howarth C."/>
            <person name="Imamovic A."/>
            <person name="Larimer J."/>
            <person name="McCowan C."/>
            <person name="Murphy C."/>
            <person name="Neiman D."/>
            <person name="Pearson M."/>
            <person name="Priest M."/>
            <person name="Roberts A."/>
            <person name="Saif S."/>
            <person name="Shea T."/>
            <person name="Sisk P."/>
            <person name="Sykes S."/>
            <person name="Wortman J."/>
            <person name="Nusbaum C."/>
            <person name="Birren B."/>
        </authorList>
    </citation>
    <scope>NUCLEOTIDE SEQUENCE [LARGE SCALE GENOMIC DNA]</scope>
    <source>
        <strain evidence="9 10">ATCC BAA-1240</strain>
    </source>
</reference>
<keyword evidence="10" id="KW-1185">Reference proteome</keyword>
<dbReference type="PANTHER" id="PTHR43390">
    <property type="entry name" value="SIGNAL PEPTIDASE I"/>
    <property type="match status" value="1"/>
</dbReference>
<dbReference type="eggNOG" id="COG0681">
    <property type="taxonomic scope" value="Bacteria"/>
</dbReference>
<dbReference type="PROSITE" id="PS00761">
    <property type="entry name" value="SPASE_I_3"/>
    <property type="match status" value="1"/>
</dbReference>
<evidence type="ECO:0000256" key="6">
    <source>
        <dbReference type="RuleBase" id="RU362042"/>
    </source>
</evidence>
<feature type="region of interest" description="Disordered" evidence="7">
    <location>
        <begin position="1"/>
        <end position="70"/>
    </location>
</feature>
<comment type="caution">
    <text evidence="9">The sequence shown here is derived from an EMBL/GenBank/DDBJ whole genome shotgun (WGS) entry which is preliminary data.</text>
</comment>
<dbReference type="STRING" id="317735.RU98_GL001006"/>
<sequence length="252" mass="29413">MSLIKGKKSSNRTKKKKKQLTKKKISPPRSQKPQPEAKKRSKRSKVPQTHLKPPKKKNTQKKKKLKRKKIKKKRLRRLLIEIALTIFVTSGILYLVSVPTFTIAKFEGYSMDPTVNEGDTVYVNKLAQIRRYRLVYFNVPNNKEKSVRRVIGLPGEEVFYKNDKLFVNNNEKIETYLAKSLYDAKQTGIVLTDDFNVRHLTGQSTIPKGKYLVLGDNRKYSSDSRYYGLIDEKDIIGVVQMRLMPFHKMMRY</sequence>
<dbReference type="GO" id="GO:0006465">
    <property type="term" value="P:signal peptide processing"/>
    <property type="evidence" value="ECO:0007669"/>
    <property type="project" value="InterPro"/>
</dbReference>
<dbReference type="InterPro" id="IPR019533">
    <property type="entry name" value="Peptidase_S26"/>
</dbReference>
<gene>
    <name evidence="9" type="ORF">UC7_00506</name>
</gene>
<protein>
    <recommendedName>
        <fullName evidence="4 6">Signal peptidase I</fullName>
        <ecNumber evidence="4 6">3.4.21.89</ecNumber>
    </recommendedName>
</protein>
<evidence type="ECO:0000256" key="1">
    <source>
        <dbReference type="ARBA" id="ARBA00000677"/>
    </source>
</evidence>
<dbReference type="CDD" id="cd06530">
    <property type="entry name" value="S26_SPase_I"/>
    <property type="match status" value="1"/>
</dbReference>
<evidence type="ECO:0000259" key="8">
    <source>
        <dbReference type="Pfam" id="PF10502"/>
    </source>
</evidence>
<evidence type="ECO:0000256" key="3">
    <source>
        <dbReference type="ARBA" id="ARBA00009370"/>
    </source>
</evidence>
<feature type="compositionally biased region" description="Basic residues" evidence="7">
    <location>
        <begin position="52"/>
        <end position="70"/>
    </location>
</feature>
<evidence type="ECO:0000313" key="10">
    <source>
        <dbReference type="Proteomes" id="UP000013840"/>
    </source>
</evidence>
<dbReference type="InterPro" id="IPR036286">
    <property type="entry name" value="LexA/Signal_pep-like_sf"/>
</dbReference>
<feature type="domain" description="Peptidase S26" evidence="8">
    <location>
        <begin position="80"/>
        <end position="243"/>
    </location>
</feature>
<dbReference type="InterPro" id="IPR000223">
    <property type="entry name" value="Pept_S26A_signal_pept_1"/>
</dbReference>
<dbReference type="NCBIfam" id="TIGR02227">
    <property type="entry name" value="sigpep_I_bact"/>
    <property type="match status" value="1"/>
</dbReference>
<accession>R3WRP6</accession>
<dbReference type="InterPro" id="IPR019758">
    <property type="entry name" value="Pept_S26A_signal_pept_1_CS"/>
</dbReference>
<keyword evidence="6" id="KW-0645">Protease</keyword>
<evidence type="ECO:0000256" key="5">
    <source>
        <dbReference type="ARBA" id="ARBA00022801"/>
    </source>
</evidence>
<comment type="subcellular location">
    <subcellularLocation>
        <location evidence="2">Cell membrane</location>
        <topology evidence="2">Single-pass type II membrane protein</topology>
    </subcellularLocation>
    <subcellularLocation>
        <location evidence="6">Membrane</location>
        <topology evidence="6">Single-pass type II membrane protein</topology>
    </subcellularLocation>
</comment>
<organism evidence="9 10">
    <name type="scientific">Enterococcus caccae ATCC BAA-1240</name>
    <dbReference type="NCBI Taxonomy" id="1158612"/>
    <lineage>
        <taxon>Bacteria</taxon>
        <taxon>Bacillati</taxon>
        <taxon>Bacillota</taxon>
        <taxon>Bacilli</taxon>
        <taxon>Lactobacillales</taxon>
        <taxon>Enterococcaceae</taxon>
        <taxon>Enterococcus</taxon>
    </lineage>
</organism>
<dbReference type="EMBL" id="AJAU01000006">
    <property type="protein sequence ID" value="EOL50087.1"/>
    <property type="molecule type" value="Genomic_DNA"/>
</dbReference>
<dbReference type="Gene3D" id="2.10.109.10">
    <property type="entry name" value="Umud Fragment, subunit A"/>
    <property type="match status" value="1"/>
</dbReference>
<dbReference type="Proteomes" id="UP000013840">
    <property type="component" value="Unassembled WGS sequence"/>
</dbReference>
<dbReference type="EC" id="3.4.21.89" evidence="4 6"/>